<proteinExistence type="inferred from homology"/>
<protein>
    <submittedName>
        <fullName evidence="4">Predicted protein</fullName>
    </submittedName>
</protein>
<evidence type="ECO:0000313" key="4">
    <source>
        <dbReference type="EMBL" id="EFH67505.1"/>
    </source>
</evidence>
<gene>
    <name evidence="4" type="ORF">ARALYDRAFT_681466</name>
</gene>
<dbReference type="Gene3D" id="1.20.58.2220">
    <property type="entry name" value="Formin, FH2 domain"/>
    <property type="match status" value="1"/>
</dbReference>
<sequence>MASNCATMLSKIKIPLPDMLNAVLDLDSSALIIEQIKNLIKICRSKEEMDLLRNSAGGDKEMLGKFEEIFGELMKVPRIEPKLRVFAFKVDYSSRVKDLRIWLNTIIAATKEIMGSVKLLRIMQTISTLEILGGSNAECVLASLVRLSDNVDLMHDFYKLVGEKMPELLDFGKDLVHLEAASKIELNTVAENMQQLYDIEREVDDEFIASENDGANFVGFRNVLYDFLGRIDADAQLLNILYSEAGRIVDSYISEYPTSVSFEEVTNILNRFVETFYKSREEIERQAEAEREILEKETMNINQNGTGNH</sequence>
<evidence type="ECO:0000259" key="3">
    <source>
        <dbReference type="PROSITE" id="PS51444"/>
    </source>
</evidence>
<dbReference type="InterPro" id="IPR015425">
    <property type="entry name" value="FH2_Formin"/>
</dbReference>
<dbReference type="InterPro" id="IPR051144">
    <property type="entry name" value="Formin_homology_domain"/>
</dbReference>
<dbReference type="AlphaFoldDB" id="D7KMV3"/>
<dbReference type="STRING" id="81972.D7KMV3"/>
<accession>D7KMV3</accession>
<keyword evidence="5" id="KW-1185">Reference proteome</keyword>
<dbReference type="Proteomes" id="UP000008694">
    <property type="component" value="Unassembled WGS sequence"/>
</dbReference>
<feature type="domain" description="FH2" evidence="3">
    <location>
        <begin position="1"/>
        <end position="302"/>
    </location>
</feature>
<comment type="similarity">
    <text evidence="1">Belongs to the formin-like family. Class-II subfamily.</text>
</comment>
<organism evidence="5">
    <name type="scientific">Arabidopsis lyrata subsp. lyrata</name>
    <name type="common">Lyre-leaved rock-cress</name>
    <dbReference type="NCBI Taxonomy" id="81972"/>
    <lineage>
        <taxon>Eukaryota</taxon>
        <taxon>Viridiplantae</taxon>
        <taxon>Streptophyta</taxon>
        <taxon>Embryophyta</taxon>
        <taxon>Tracheophyta</taxon>
        <taxon>Spermatophyta</taxon>
        <taxon>Magnoliopsida</taxon>
        <taxon>eudicotyledons</taxon>
        <taxon>Gunneridae</taxon>
        <taxon>Pentapetalae</taxon>
        <taxon>rosids</taxon>
        <taxon>malvids</taxon>
        <taxon>Brassicales</taxon>
        <taxon>Brassicaceae</taxon>
        <taxon>Camelineae</taxon>
        <taxon>Arabidopsis</taxon>
    </lineage>
</organism>
<dbReference type="InterPro" id="IPR042201">
    <property type="entry name" value="FH2_Formin_sf"/>
</dbReference>
<evidence type="ECO:0000256" key="2">
    <source>
        <dbReference type="SAM" id="Coils"/>
    </source>
</evidence>
<dbReference type="PANTHER" id="PTHR45733">
    <property type="entry name" value="FORMIN-J"/>
    <property type="match status" value="1"/>
</dbReference>
<reference evidence="5" key="1">
    <citation type="journal article" date="2011" name="Nat. Genet.">
        <title>The Arabidopsis lyrata genome sequence and the basis of rapid genome size change.</title>
        <authorList>
            <person name="Hu T.T."/>
            <person name="Pattyn P."/>
            <person name="Bakker E.G."/>
            <person name="Cao J."/>
            <person name="Cheng J.-F."/>
            <person name="Clark R.M."/>
            <person name="Fahlgren N."/>
            <person name="Fawcett J.A."/>
            <person name="Grimwood J."/>
            <person name="Gundlach H."/>
            <person name="Haberer G."/>
            <person name="Hollister J.D."/>
            <person name="Ossowski S."/>
            <person name="Ottilar R.P."/>
            <person name="Salamov A.A."/>
            <person name="Schneeberger K."/>
            <person name="Spannagl M."/>
            <person name="Wang X."/>
            <person name="Yang L."/>
            <person name="Nasrallah M.E."/>
            <person name="Bergelson J."/>
            <person name="Carrington J.C."/>
            <person name="Gaut B.S."/>
            <person name="Schmutz J."/>
            <person name="Mayer K.F.X."/>
            <person name="Van de Peer Y."/>
            <person name="Grigoriev I.V."/>
            <person name="Nordborg M."/>
            <person name="Weigel D."/>
            <person name="Guo Y.-L."/>
        </authorList>
    </citation>
    <scope>NUCLEOTIDE SEQUENCE [LARGE SCALE GENOMIC DNA]</scope>
    <source>
        <strain evidence="5">cv. MN47</strain>
    </source>
</reference>
<name>D7KMV3_ARALL</name>
<dbReference type="PANTHER" id="PTHR45733:SF17">
    <property type="entry name" value="FORMIN-LIKE PROTEIN 14"/>
    <property type="match status" value="1"/>
</dbReference>
<dbReference type="SUPFAM" id="SSF101447">
    <property type="entry name" value="Formin homology 2 domain (FH2 domain)"/>
    <property type="match status" value="1"/>
</dbReference>
<feature type="coiled-coil region" evidence="2">
    <location>
        <begin position="277"/>
        <end position="304"/>
    </location>
</feature>
<dbReference type="Gramene" id="Al_scaffold_0001_3789">
    <property type="protein sequence ID" value="Al_scaffold_0001_3789"/>
    <property type="gene ID" value="Al_scaffold_0001_3789"/>
</dbReference>
<dbReference type="Pfam" id="PF02181">
    <property type="entry name" value="FH2"/>
    <property type="match status" value="2"/>
</dbReference>
<keyword evidence="2" id="KW-0175">Coiled coil</keyword>
<dbReference type="PROSITE" id="PS51444">
    <property type="entry name" value="FH2"/>
    <property type="match status" value="1"/>
</dbReference>
<evidence type="ECO:0000313" key="5">
    <source>
        <dbReference type="Proteomes" id="UP000008694"/>
    </source>
</evidence>
<dbReference type="HOGENOM" id="CLU_028505_0_0_1"/>
<dbReference type="EMBL" id="GL348713">
    <property type="protein sequence ID" value="EFH67505.1"/>
    <property type="molecule type" value="Genomic_DNA"/>
</dbReference>
<evidence type="ECO:0000256" key="1">
    <source>
        <dbReference type="ARBA" id="ARBA00006468"/>
    </source>
</evidence>
<dbReference type="eggNOG" id="KOG1922">
    <property type="taxonomic scope" value="Eukaryota"/>
</dbReference>